<dbReference type="Pfam" id="PF13845">
    <property type="entry name" value="Septum_form"/>
    <property type="match status" value="1"/>
</dbReference>
<evidence type="ECO:0000313" key="5">
    <source>
        <dbReference type="Proteomes" id="UP000539111"/>
    </source>
</evidence>
<dbReference type="RefSeq" id="WP_179425361.1">
    <property type="nucleotide sequence ID" value="NZ_JACBZP010000001.1"/>
</dbReference>
<dbReference type="EMBL" id="JACBZP010000001">
    <property type="protein sequence ID" value="NYI66186.1"/>
    <property type="molecule type" value="Genomic_DNA"/>
</dbReference>
<dbReference type="AlphaFoldDB" id="A0A7Z0ABM9"/>
<keyword evidence="2" id="KW-0812">Transmembrane</keyword>
<evidence type="ECO:0000256" key="1">
    <source>
        <dbReference type="SAM" id="MobiDB-lite"/>
    </source>
</evidence>
<organism evidence="4 5">
    <name type="scientific">Spelaeicoccus albus</name>
    <dbReference type="NCBI Taxonomy" id="1280376"/>
    <lineage>
        <taxon>Bacteria</taxon>
        <taxon>Bacillati</taxon>
        <taxon>Actinomycetota</taxon>
        <taxon>Actinomycetes</taxon>
        <taxon>Micrococcales</taxon>
        <taxon>Brevibacteriaceae</taxon>
        <taxon>Spelaeicoccus</taxon>
    </lineage>
</organism>
<feature type="domain" description="Septum formation-related" evidence="3">
    <location>
        <begin position="80"/>
        <end position="173"/>
    </location>
</feature>
<sequence length="185" mass="19649">MLSGGAFLLVILVVGAFIGLNALSKNSGMSHDVVSMDDGHDDPPAAGHPSRSPSENPSPSESPSPSDSTDGAESDDYGTGSCIVGNSTNVIEVDCSAAHLAQIYYEEELPDSSYPDKAALKAAAERICPKHVKGAVDSGTVTSKYRISWLAPDRTKWETDGDHHIYCLVMRKDGKHFTGTKLLTQ</sequence>
<dbReference type="InterPro" id="IPR026004">
    <property type="entry name" value="Septum_form"/>
</dbReference>
<keyword evidence="2" id="KW-0472">Membrane</keyword>
<keyword evidence="2" id="KW-1133">Transmembrane helix</keyword>
<reference evidence="4 5" key="1">
    <citation type="submission" date="2020-07" db="EMBL/GenBank/DDBJ databases">
        <title>Sequencing the genomes of 1000 actinobacteria strains.</title>
        <authorList>
            <person name="Klenk H.-P."/>
        </authorList>
    </citation>
    <scope>NUCLEOTIDE SEQUENCE [LARGE SCALE GENOMIC DNA]</scope>
    <source>
        <strain evidence="4 5">DSM 26341</strain>
    </source>
</reference>
<name>A0A7Z0ABM9_9MICO</name>
<proteinExistence type="predicted"/>
<evidence type="ECO:0000313" key="4">
    <source>
        <dbReference type="EMBL" id="NYI66186.1"/>
    </source>
</evidence>
<feature type="compositionally biased region" description="Low complexity" evidence="1">
    <location>
        <begin position="49"/>
        <end position="68"/>
    </location>
</feature>
<protein>
    <recommendedName>
        <fullName evidence="3">Septum formation-related domain-containing protein</fullName>
    </recommendedName>
</protein>
<feature type="transmembrane region" description="Helical" evidence="2">
    <location>
        <begin position="6"/>
        <end position="23"/>
    </location>
</feature>
<gene>
    <name evidence="4" type="ORF">BJY26_000492</name>
</gene>
<evidence type="ECO:0000259" key="3">
    <source>
        <dbReference type="Pfam" id="PF13845"/>
    </source>
</evidence>
<evidence type="ECO:0000256" key="2">
    <source>
        <dbReference type="SAM" id="Phobius"/>
    </source>
</evidence>
<dbReference type="Proteomes" id="UP000539111">
    <property type="component" value="Unassembled WGS sequence"/>
</dbReference>
<keyword evidence="5" id="KW-1185">Reference proteome</keyword>
<accession>A0A7Z0ABM9</accession>
<feature type="region of interest" description="Disordered" evidence="1">
    <location>
        <begin position="32"/>
        <end position="79"/>
    </location>
</feature>
<comment type="caution">
    <text evidence="4">The sequence shown here is derived from an EMBL/GenBank/DDBJ whole genome shotgun (WGS) entry which is preliminary data.</text>
</comment>